<feature type="domain" description="NAD-dependent epimerase/dehydratase" evidence="1">
    <location>
        <begin position="3"/>
        <end position="237"/>
    </location>
</feature>
<comment type="caution">
    <text evidence="2">The sequence shown here is derived from an EMBL/GenBank/DDBJ whole genome shotgun (WGS) entry which is preliminary data.</text>
</comment>
<dbReference type="InterPro" id="IPR051783">
    <property type="entry name" value="NAD(P)-dependent_oxidoreduct"/>
</dbReference>
<sequence length="314" mass="33294">MRVLVAGATGAVGSRLVPLLVSAGRDVVGTARTESRLAAVRDAGAQGAVMDGLDPDSVRAAVQAAAPDVVVHQLTALSSISGDFRKFDEEFAVTNRLRTEGTDALLAAAREAGARRFVAQSYTGWPNERRGSWVKDEDDPLADDPGKEARRSLRAIRYLERAVTGAAGIDGVVLRYGAFYGPGQAVSRTGAVAETIRRGRFPVVGGGTGVWSFTHIEDAATAAAAAVERGAPGVYNVVDDEPAPVTEWLPYLAQQLGGRRPMRLPAWLARPMLGQLGVAMMTTVRGSSNARAKAELGWLPRFPSWREGFRTGLG</sequence>
<dbReference type="Pfam" id="PF01370">
    <property type="entry name" value="Epimerase"/>
    <property type="match status" value="1"/>
</dbReference>
<dbReference type="InterPro" id="IPR036291">
    <property type="entry name" value="NAD(P)-bd_dom_sf"/>
</dbReference>
<dbReference type="RefSeq" id="WP_344249024.1">
    <property type="nucleotide sequence ID" value="NZ_BAAAPM010000005.1"/>
</dbReference>
<dbReference type="PANTHER" id="PTHR48079">
    <property type="entry name" value="PROTEIN YEEZ"/>
    <property type="match status" value="1"/>
</dbReference>
<evidence type="ECO:0000313" key="3">
    <source>
        <dbReference type="Proteomes" id="UP001501138"/>
    </source>
</evidence>
<proteinExistence type="predicted"/>
<protein>
    <submittedName>
        <fullName evidence="2">NAD(P)-dependent oxidoreductase</fullName>
    </submittedName>
</protein>
<dbReference type="Gene3D" id="3.40.50.720">
    <property type="entry name" value="NAD(P)-binding Rossmann-like Domain"/>
    <property type="match status" value="1"/>
</dbReference>
<dbReference type="InterPro" id="IPR001509">
    <property type="entry name" value="Epimerase_deHydtase"/>
</dbReference>
<dbReference type="Proteomes" id="UP001501138">
    <property type="component" value="Unassembled WGS sequence"/>
</dbReference>
<dbReference type="SUPFAM" id="SSF51735">
    <property type="entry name" value="NAD(P)-binding Rossmann-fold domains"/>
    <property type="match status" value="1"/>
</dbReference>
<accession>A0ABN2JLC1</accession>
<organism evidence="2 3">
    <name type="scientific">Isoptericola hypogeus</name>
    <dbReference type="NCBI Taxonomy" id="300179"/>
    <lineage>
        <taxon>Bacteria</taxon>
        <taxon>Bacillati</taxon>
        <taxon>Actinomycetota</taxon>
        <taxon>Actinomycetes</taxon>
        <taxon>Micrococcales</taxon>
        <taxon>Promicromonosporaceae</taxon>
        <taxon>Isoptericola</taxon>
    </lineage>
</organism>
<dbReference type="PANTHER" id="PTHR48079:SF6">
    <property type="entry name" value="NAD(P)-BINDING DOMAIN-CONTAINING PROTEIN-RELATED"/>
    <property type="match status" value="1"/>
</dbReference>
<gene>
    <name evidence="2" type="ORF">GCM10009809_27590</name>
</gene>
<name>A0ABN2JLC1_9MICO</name>
<dbReference type="EMBL" id="BAAAPM010000005">
    <property type="protein sequence ID" value="GAA1730522.1"/>
    <property type="molecule type" value="Genomic_DNA"/>
</dbReference>
<evidence type="ECO:0000313" key="2">
    <source>
        <dbReference type="EMBL" id="GAA1730522.1"/>
    </source>
</evidence>
<reference evidence="2 3" key="1">
    <citation type="journal article" date="2019" name="Int. J. Syst. Evol. Microbiol.">
        <title>The Global Catalogue of Microorganisms (GCM) 10K type strain sequencing project: providing services to taxonomists for standard genome sequencing and annotation.</title>
        <authorList>
            <consortium name="The Broad Institute Genomics Platform"/>
            <consortium name="The Broad Institute Genome Sequencing Center for Infectious Disease"/>
            <person name="Wu L."/>
            <person name="Ma J."/>
        </authorList>
    </citation>
    <scope>NUCLEOTIDE SEQUENCE [LARGE SCALE GENOMIC DNA]</scope>
    <source>
        <strain evidence="2 3">JCM 15589</strain>
    </source>
</reference>
<evidence type="ECO:0000259" key="1">
    <source>
        <dbReference type="Pfam" id="PF01370"/>
    </source>
</evidence>
<keyword evidence="3" id="KW-1185">Reference proteome</keyword>